<dbReference type="PANTHER" id="PTHR36786">
    <property type="entry name" value="2-ISOPROPYLMALATE SYNTHASE"/>
    <property type="match status" value="1"/>
</dbReference>
<dbReference type="PANTHER" id="PTHR36786:SF1">
    <property type="entry name" value="2-ISOPROPYLMALATE SYNTHASE"/>
    <property type="match status" value="1"/>
</dbReference>
<proteinExistence type="predicted"/>
<keyword evidence="3" id="KW-1185">Reference proteome</keyword>
<accession>A0ABC8SNU7</accession>
<feature type="domain" description="DUF7812" evidence="1">
    <location>
        <begin position="139"/>
        <end position="233"/>
    </location>
</feature>
<organism evidence="2 3">
    <name type="scientific">Ilex paraguariensis</name>
    <name type="common">yerba mate</name>
    <dbReference type="NCBI Taxonomy" id="185542"/>
    <lineage>
        <taxon>Eukaryota</taxon>
        <taxon>Viridiplantae</taxon>
        <taxon>Streptophyta</taxon>
        <taxon>Embryophyta</taxon>
        <taxon>Tracheophyta</taxon>
        <taxon>Spermatophyta</taxon>
        <taxon>Magnoliopsida</taxon>
        <taxon>eudicotyledons</taxon>
        <taxon>Gunneridae</taxon>
        <taxon>Pentapetalae</taxon>
        <taxon>asterids</taxon>
        <taxon>campanulids</taxon>
        <taxon>Aquifoliales</taxon>
        <taxon>Aquifoliaceae</taxon>
        <taxon>Ilex</taxon>
    </lineage>
</organism>
<sequence>MGLQKEKLIHNPENEDLEVSDQSISPHNFQTLISAVASSEGLQLPLLRTLHYLLIHLSSNQQRSANYGDHLDDLDMEIGRYGIRVAFKQICKLSSILFKELSKRFNKFFATLSDVSTRSALGQAGLPLDMRIAAETVNLLLRCCMVILNLLVPQQYLLLENGKVLLEILRKLGSLDLVRTQDKDTISFEKSVSHGCTYIDKGCTTSVREDFVASLHFLEPSDPHRPFLCAMLEKAYIQSKPSGGDMCLDFLTSEIREYLASSCGNRLQLRFAISKLREMKANRS</sequence>
<gene>
    <name evidence="2" type="ORF">ILEXP_LOCUS27211</name>
</gene>
<evidence type="ECO:0000259" key="1">
    <source>
        <dbReference type="Pfam" id="PF25104"/>
    </source>
</evidence>
<protein>
    <recommendedName>
        <fullName evidence="1">DUF7812 domain-containing protein</fullName>
    </recommendedName>
</protein>
<comment type="caution">
    <text evidence="2">The sequence shown here is derived from an EMBL/GenBank/DDBJ whole genome shotgun (WGS) entry which is preliminary data.</text>
</comment>
<dbReference type="InterPro" id="IPR056714">
    <property type="entry name" value="DUF7812"/>
</dbReference>
<dbReference type="EMBL" id="CAUOFW020003203">
    <property type="protein sequence ID" value="CAK9158560.1"/>
    <property type="molecule type" value="Genomic_DNA"/>
</dbReference>
<name>A0ABC8SNU7_9AQUA</name>
<dbReference type="Proteomes" id="UP001642360">
    <property type="component" value="Unassembled WGS sequence"/>
</dbReference>
<evidence type="ECO:0000313" key="3">
    <source>
        <dbReference type="Proteomes" id="UP001642360"/>
    </source>
</evidence>
<dbReference type="Pfam" id="PF25104">
    <property type="entry name" value="DUF7812"/>
    <property type="match status" value="1"/>
</dbReference>
<reference evidence="2 3" key="1">
    <citation type="submission" date="2024-02" db="EMBL/GenBank/DDBJ databases">
        <authorList>
            <person name="Vignale AGUSTIN F."/>
            <person name="Sosa J E."/>
            <person name="Modenutti C."/>
        </authorList>
    </citation>
    <scope>NUCLEOTIDE SEQUENCE [LARGE SCALE GENOMIC DNA]</scope>
</reference>
<evidence type="ECO:0000313" key="2">
    <source>
        <dbReference type="EMBL" id="CAK9158560.1"/>
    </source>
</evidence>
<dbReference type="AlphaFoldDB" id="A0ABC8SNU7"/>